<name>A0ACC3THR2_9ASCO</name>
<accession>A0ACC3THR2</accession>
<sequence length="219" mass="23377">MAAARALARAFHEANVTLVYGGGTEGVMGELAETLVSLSGPTAVHGIVPWALVRPINSTEYGHDVPGGGKALEASISAAELEGLDRQATTTLQRQTKYGVTTVVPDMHTRKKLMATEVLNGGPGSGFVALPGGFGTLEEVMEITTWNQLGIHDRGIVLLNVEGYWDALLQWVKHAVQEAFINGDNDKILVSCDNVADVLVALTNYRVAEGRLELNWNLG</sequence>
<dbReference type="Proteomes" id="UP001489719">
    <property type="component" value="Unassembled WGS sequence"/>
</dbReference>
<organism evidence="1 2">
    <name type="scientific">Lipomyces orientalis</name>
    <dbReference type="NCBI Taxonomy" id="1233043"/>
    <lineage>
        <taxon>Eukaryota</taxon>
        <taxon>Fungi</taxon>
        <taxon>Dikarya</taxon>
        <taxon>Ascomycota</taxon>
        <taxon>Saccharomycotina</taxon>
        <taxon>Lipomycetes</taxon>
        <taxon>Lipomycetales</taxon>
        <taxon>Lipomycetaceae</taxon>
        <taxon>Lipomyces</taxon>
    </lineage>
</organism>
<protein>
    <submittedName>
        <fullName evidence="1">Uncharacterized protein</fullName>
    </submittedName>
</protein>
<keyword evidence="2" id="KW-1185">Reference proteome</keyword>
<dbReference type="EMBL" id="MU970130">
    <property type="protein sequence ID" value="KAK9320412.1"/>
    <property type="molecule type" value="Genomic_DNA"/>
</dbReference>
<proteinExistence type="predicted"/>
<comment type="caution">
    <text evidence="1">The sequence shown here is derived from an EMBL/GenBank/DDBJ whole genome shotgun (WGS) entry which is preliminary data.</text>
</comment>
<gene>
    <name evidence="1" type="ORF">V1517DRAFT_329498</name>
</gene>
<evidence type="ECO:0000313" key="1">
    <source>
        <dbReference type="EMBL" id="KAK9320412.1"/>
    </source>
</evidence>
<evidence type="ECO:0000313" key="2">
    <source>
        <dbReference type="Proteomes" id="UP001489719"/>
    </source>
</evidence>
<reference evidence="2" key="1">
    <citation type="journal article" date="2024" name="Front. Bioeng. Biotechnol.">
        <title>Genome-scale model development and genomic sequencing of the oleaginous clade Lipomyces.</title>
        <authorList>
            <person name="Czajka J.J."/>
            <person name="Han Y."/>
            <person name="Kim J."/>
            <person name="Mondo S.J."/>
            <person name="Hofstad B.A."/>
            <person name="Robles A."/>
            <person name="Haridas S."/>
            <person name="Riley R."/>
            <person name="LaButti K."/>
            <person name="Pangilinan J."/>
            <person name="Andreopoulos W."/>
            <person name="Lipzen A."/>
            <person name="Yan J."/>
            <person name="Wang M."/>
            <person name="Ng V."/>
            <person name="Grigoriev I.V."/>
            <person name="Spatafora J.W."/>
            <person name="Magnuson J.K."/>
            <person name="Baker S.E."/>
            <person name="Pomraning K.R."/>
        </authorList>
    </citation>
    <scope>NUCLEOTIDE SEQUENCE [LARGE SCALE GENOMIC DNA]</scope>
    <source>
        <strain evidence="2">CBS 10300</strain>
    </source>
</reference>